<evidence type="ECO:0000256" key="2">
    <source>
        <dbReference type="PIRSR" id="PIRSR006386-1"/>
    </source>
</evidence>
<dbReference type="EMBL" id="JANWOI010000004">
    <property type="protein sequence ID" value="MDA5194768.1"/>
    <property type="molecule type" value="Genomic_DNA"/>
</dbReference>
<dbReference type="InterPro" id="IPR036249">
    <property type="entry name" value="Thioredoxin-like_sf"/>
</dbReference>
<dbReference type="GO" id="GO:0004602">
    <property type="term" value="F:glutathione peroxidase activity"/>
    <property type="evidence" value="ECO:0007669"/>
    <property type="project" value="TreeGrafter"/>
</dbReference>
<comment type="similarity">
    <text evidence="1">Belongs to the GST superfamily. NadH family.</text>
</comment>
<dbReference type="PIRSF" id="PIRSF006386">
    <property type="entry name" value="HCCAis_GSTk"/>
    <property type="match status" value="1"/>
</dbReference>
<evidence type="ECO:0000259" key="3">
    <source>
        <dbReference type="Pfam" id="PF01323"/>
    </source>
</evidence>
<dbReference type="GO" id="GO:0018845">
    <property type="term" value="F:2-hydroxychromene-2-carboxylate isomerase activity"/>
    <property type="evidence" value="ECO:0007669"/>
    <property type="project" value="UniProtKB-UniRule"/>
</dbReference>
<dbReference type="CDD" id="cd03022">
    <property type="entry name" value="DsbA_HCCA_Iso"/>
    <property type="match status" value="1"/>
</dbReference>
<sequence>MTQKTTRTIDFFFDFSSAYSYVALGKLDAFEAARDVSFVWRPFSLGVVFKETGGSPAKSDSLKGRYITRDVERSAGEIGLPYVWPQPFPFNSIPAARAFYAIAETDPRMAQLFARAVFAASYGLGKDLSDADQILGVVAELGLDREDMAGRMGGDQARAKLKAVTDEALRLGIFGAPMFLAEGELFWGADRLDQLGHWLDRGGW</sequence>
<dbReference type="InterPro" id="IPR014440">
    <property type="entry name" value="HCCAis_GSTk"/>
</dbReference>
<organism evidence="4 5">
    <name type="scientific">Govanella unica</name>
    <dbReference type="NCBI Taxonomy" id="2975056"/>
    <lineage>
        <taxon>Bacteria</taxon>
        <taxon>Pseudomonadati</taxon>
        <taxon>Pseudomonadota</taxon>
        <taxon>Alphaproteobacteria</taxon>
        <taxon>Emcibacterales</taxon>
        <taxon>Govanellaceae</taxon>
        <taxon>Govanella</taxon>
    </lineage>
</organism>
<dbReference type="InterPro" id="IPR044087">
    <property type="entry name" value="NahD-like"/>
</dbReference>
<evidence type="ECO:0000313" key="4">
    <source>
        <dbReference type="EMBL" id="MDA5194768.1"/>
    </source>
</evidence>
<feature type="active site" description="Nucleophile" evidence="2">
    <location>
        <position position="17"/>
    </location>
</feature>
<dbReference type="Pfam" id="PF01323">
    <property type="entry name" value="DSBA"/>
    <property type="match status" value="1"/>
</dbReference>
<dbReference type="PANTHER" id="PTHR42943">
    <property type="entry name" value="GLUTATHIONE S-TRANSFERASE KAPPA"/>
    <property type="match status" value="1"/>
</dbReference>
<dbReference type="InterPro" id="IPR001853">
    <property type="entry name" value="DSBA-like_thioredoxin_dom"/>
</dbReference>
<dbReference type="Gene3D" id="3.40.30.10">
    <property type="entry name" value="Glutaredoxin"/>
    <property type="match status" value="1"/>
</dbReference>
<dbReference type="AlphaFoldDB" id="A0A9X3U052"/>
<dbReference type="GO" id="GO:1901170">
    <property type="term" value="P:naphthalene catabolic process"/>
    <property type="evidence" value="ECO:0007669"/>
    <property type="project" value="InterPro"/>
</dbReference>
<dbReference type="RefSeq" id="WP_274944474.1">
    <property type="nucleotide sequence ID" value="NZ_JANWOI010000004.1"/>
</dbReference>
<reference evidence="4" key="1">
    <citation type="submission" date="2022-08" db="EMBL/GenBank/DDBJ databases">
        <authorList>
            <person name="Vandamme P."/>
            <person name="Hettiarachchi A."/>
            <person name="Peeters C."/>
            <person name="Cnockaert M."/>
            <person name="Carlier A."/>
        </authorList>
    </citation>
    <scope>NUCLEOTIDE SEQUENCE</scope>
    <source>
        <strain evidence="4">LMG 31809</strain>
    </source>
</reference>
<gene>
    <name evidence="4" type="ORF">NYP16_12475</name>
</gene>
<dbReference type="EC" id="5.99.1.4" evidence="1"/>
<dbReference type="SUPFAM" id="SSF52833">
    <property type="entry name" value="Thioredoxin-like"/>
    <property type="match status" value="1"/>
</dbReference>
<dbReference type="Proteomes" id="UP001141619">
    <property type="component" value="Unassembled WGS sequence"/>
</dbReference>
<dbReference type="PANTHER" id="PTHR42943:SF2">
    <property type="entry name" value="GLUTATHIONE S-TRANSFERASE KAPPA 1"/>
    <property type="match status" value="1"/>
</dbReference>
<accession>A0A9X3U052</accession>
<feature type="domain" description="DSBA-like thioredoxin" evidence="3">
    <location>
        <begin position="8"/>
        <end position="196"/>
    </location>
</feature>
<proteinExistence type="inferred from homology"/>
<evidence type="ECO:0000256" key="1">
    <source>
        <dbReference type="PIRNR" id="PIRNR006386"/>
    </source>
</evidence>
<keyword evidence="5" id="KW-1185">Reference proteome</keyword>
<dbReference type="InterPro" id="IPR051924">
    <property type="entry name" value="GST_Kappa/NadH"/>
</dbReference>
<comment type="catalytic activity">
    <reaction evidence="1">
        <text>2-hydroxychromene-2-carboxylate = (3E)-4-(2-hydroxyphenyl)-2-oxobut-3-enoate</text>
        <dbReference type="Rhea" id="RHEA:27401"/>
        <dbReference type="ChEBI" id="CHEBI:59350"/>
        <dbReference type="ChEBI" id="CHEBI:59353"/>
        <dbReference type="EC" id="5.99.1.4"/>
    </reaction>
</comment>
<keyword evidence="1 4" id="KW-0413">Isomerase</keyword>
<protein>
    <recommendedName>
        <fullName evidence="1">2-hydroxychromene-2-carboxylate isomerase</fullName>
        <ecNumber evidence="1">5.99.1.4</ecNumber>
    </recommendedName>
</protein>
<comment type="caution">
    <text evidence="4">The sequence shown here is derived from an EMBL/GenBank/DDBJ whole genome shotgun (WGS) entry which is preliminary data.</text>
</comment>
<dbReference type="GO" id="GO:0004364">
    <property type="term" value="F:glutathione transferase activity"/>
    <property type="evidence" value="ECO:0007669"/>
    <property type="project" value="TreeGrafter"/>
</dbReference>
<dbReference type="GO" id="GO:0006749">
    <property type="term" value="P:glutathione metabolic process"/>
    <property type="evidence" value="ECO:0007669"/>
    <property type="project" value="TreeGrafter"/>
</dbReference>
<reference evidence="4" key="2">
    <citation type="journal article" date="2023" name="Syst. Appl. Microbiol.">
        <title>Govania unica gen. nov., sp. nov., a rare biosphere bacterium that represents a novel family in the class Alphaproteobacteria.</title>
        <authorList>
            <person name="Vandamme P."/>
            <person name="Peeters C."/>
            <person name="Hettiarachchi A."/>
            <person name="Cnockaert M."/>
            <person name="Carlier A."/>
        </authorList>
    </citation>
    <scope>NUCLEOTIDE SEQUENCE</scope>
    <source>
        <strain evidence="4">LMG 31809</strain>
    </source>
</reference>
<evidence type="ECO:0000313" key="5">
    <source>
        <dbReference type="Proteomes" id="UP001141619"/>
    </source>
</evidence>
<name>A0A9X3U052_9PROT</name>